<keyword evidence="3 5" id="KW-1133">Transmembrane helix</keyword>
<proteinExistence type="predicted"/>
<evidence type="ECO:0000256" key="4">
    <source>
        <dbReference type="ARBA" id="ARBA00023136"/>
    </source>
</evidence>
<comment type="subcellular location">
    <subcellularLocation>
        <location evidence="1">Membrane</location>
        <topology evidence="1">Multi-pass membrane protein</topology>
    </subcellularLocation>
</comment>
<dbReference type="AlphaFoldDB" id="A0A2S7MZY1"/>
<accession>A0A2S7MZY1</accession>
<dbReference type="InterPro" id="IPR007829">
    <property type="entry name" value="TM2"/>
</dbReference>
<feature type="domain" description="TM2" evidence="6">
    <location>
        <begin position="5"/>
        <end position="42"/>
    </location>
</feature>
<dbReference type="GO" id="GO:0016020">
    <property type="term" value="C:membrane"/>
    <property type="evidence" value="ECO:0007669"/>
    <property type="project" value="UniProtKB-SubCell"/>
</dbReference>
<gene>
    <name evidence="7" type="ORF">CYL18_11005</name>
</gene>
<feature type="transmembrane region" description="Helical" evidence="5">
    <location>
        <begin position="22"/>
        <end position="46"/>
    </location>
</feature>
<evidence type="ECO:0000256" key="3">
    <source>
        <dbReference type="ARBA" id="ARBA00022989"/>
    </source>
</evidence>
<sequence length="65" mass="7589">MEYYLGGIGAHKFYLGRWGMGLIYLLFLLTYIPAIIGFIEGIIYLFSNEENFARKHDKGYRSYLA</sequence>
<evidence type="ECO:0000256" key="1">
    <source>
        <dbReference type="ARBA" id="ARBA00004141"/>
    </source>
</evidence>
<evidence type="ECO:0000313" key="8">
    <source>
        <dbReference type="Proteomes" id="UP000239663"/>
    </source>
</evidence>
<comment type="caution">
    <text evidence="7">The sequence shown here is derived from an EMBL/GenBank/DDBJ whole genome shotgun (WGS) entry which is preliminary data.</text>
</comment>
<dbReference type="Proteomes" id="UP000239663">
    <property type="component" value="Unassembled WGS sequence"/>
</dbReference>
<evidence type="ECO:0000256" key="2">
    <source>
        <dbReference type="ARBA" id="ARBA00022692"/>
    </source>
</evidence>
<reference evidence="7 8" key="1">
    <citation type="submission" date="2017-12" db="EMBL/GenBank/DDBJ databases">
        <title>Taxonomic description and draft genome of Pradoshia cofamensis Gen. nov., sp. nov., a thermotolerant bacillale isolated from anterior gut of earthworm Eisenia fetida.</title>
        <authorList>
            <person name="Saha T."/>
            <person name="Chakraborty R."/>
        </authorList>
    </citation>
    <scope>NUCLEOTIDE SEQUENCE [LARGE SCALE GENOMIC DNA]</scope>
    <source>
        <strain evidence="7 8">EAG3</strain>
    </source>
</reference>
<name>A0A2S7MZY1_9BACI</name>
<evidence type="ECO:0000256" key="5">
    <source>
        <dbReference type="SAM" id="Phobius"/>
    </source>
</evidence>
<dbReference type="Pfam" id="PF05154">
    <property type="entry name" value="TM2"/>
    <property type="match status" value="1"/>
</dbReference>
<evidence type="ECO:0000259" key="6">
    <source>
        <dbReference type="Pfam" id="PF05154"/>
    </source>
</evidence>
<keyword evidence="2 5" id="KW-0812">Transmembrane</keyword>
<dbReference type="EMBL" id="PKOZ01000005">
    <property type="protein sequence ID" value="PQD95295.1"/>
    <property type="molecule type" value="Genomic_DNA"/>
</dbReference>
<protein>
    <recommendedName>
        <fullName evidence="6">TM2 domain-containing protein</fullName>
    </recommendedName>
</protein>
<dbReference type="OrthoDB" id="9816361at2"/>
<organism evidence="7 8">
    <name type="scientific">Pradoshia eiseniae</name>
    <dbReference type="NCBI Taxonomy" id="2064768"/>
    <lineage>
        <taxon>Bacteria</taxon>
        <taxon>Bacillati</taxon>
        <taxon>Bacillota</taxon>
        <taxon>Bacilli</taxon>
        <taxon>Bacillales</taxon>
        <taxon>Bacillaceae</taxon>
        <taxon>Pradoshia</taxon>
    </lineage>
</organism>
<keyword evidence="4 5" id="KW-0472">Membrane</keyword>
<evidence type="ECO:0000313" key="7">
    <source>
        <dbReference type="EMBL" id="PQD95295.1"/>
    </source>
</evidence>
<keyword evidence="8" id="KW-1185">Reference proteome</keyword>